<dbReference type="EMBL" id="JAHBOM010000010">
    <property type="protein sequence ID" value="MBU8824131.1"/>
    <property type="molecule type" value="Genomic_DNA"/>
</dbReference>
<evidence type="ECO:0000313" key="2">
    <source>
        <dbReference type="EMBL" id="MBU8824131.1"/>
    </source>
</evidence>
<evidence type="ECO:0000313" key="3">
    <source>
        <dbReference type="Proteomes" id="UP000696413"/>
    </source>
</evidence>
<dbReference type="InterPro" id="IPR010773">
    <property type="entry name" value="Mycophage_PG1_Gp7"/>
</dbReference>
<feature type="transmembrane region" description="Helical" evidence="1">
    <location>
        <begin position="74"/>
        <end position="99"/>
    </location>
</feature>
<dbReference type="RefSeq" id="WP_214394980.1">
    <property type="nucleotide sequence ID" value="NZ_JAHBOL010000014.1"/>
</dbReference>
<organism evidence="2 3">
    <name type="scientific">Mycolicibacterium goodii</name>
    <name type="common">Mycobacterium goodii</name>
    <dbReference type="NCBI Taxonomy" id="134601"/>
    <lineage>
        <taxon>Bacteria</taxon>
        <taxon>Bacillati</taxon>
        <taxon>Actinomycetota</taxon>
        <taxon>Actinomycetes</taxon>
        <taxon>Mycobacteriales</taxon>
        <taxon>Mycobacteriaceae</taxon>
        <taxon>Mycolicibacterium</taxon>
    </lineage>
</organism>
<reference evidence="2 3" key="1">
    <citation type="submission" date="2021-05" db="EMBL/GenBank/DDBJ databases">
        <title>Draft Genome Sequences of Clinical Respiratory Isolates of Mycobacterium goodii Recovered in Ireland.</title>
        <authorList>
            <person name="Flanagan P.R."/>
            <person name="Mok S."/>
            <person name="Roycroft E."/>
            <person name="Rogers T.R."/>
            <person name="Fitzgibbon M."/>
        </authorList>
    </citation>
    <scope>NUCLEOTIDE SEQUENCE [LARGE SCALE GENOMIC DNA]</scope>
    <source>
        <strain evidence="2 3">14IE55</strain>
    </source>
</reference>
<evidence type="ECO:0000256" key="1">
    <source>
        <dbReference type="SAM" id="Phobius"/>
    </source>
</evidence>
<comment type="caution">
    <text evidence="2">The sequence shown here is derived from an EMBL/GenBank/DDBJ whole genome shotgun (WGS) entry which is preliminary data.</text>
</comment>
<keyword evidence="1" id="KW-0472">Membrane</keyword>
<name>A0ABS6HN62_MYCGD</name>
<sequence length="135" mass="14985">MNHSLGFTVLILVVYVLAVARVTRLINYDVVLDFARLWVARRAGSALTAAEEAESADQWTVGELHRNRHARWNVVLEFMGCPWCVGWWVALAGAVPVVIVLEWSWWALVPVALACSYLVGLVAPLTADEIDVEQA</sequence>
<keyword evidence="1" id="KW-0812">Transmembrane</keyword>
<feature type="transmembrane region" description="Helical" evidence="1">
    <location>
        <begin position="105"/>
        <end position="127"/>
    </location>
</feature>
<dbReference type="Pfam" id="PF07098">
    <property type="entry name" value="DUF1360"/>
    <property type="match status" value="1"/>
</dbReference>
<feature type="transmembrane region" description="Helical" evidence="1">
    <location>
        <begin position="6"/>
        <end position="26"/>
    </location>
</feature>
<dbReference type="Proteomes" id="UP000696413">
    <property type="component" value="Unassembled WGS sequence"/>
</dbReference>
<protein>
    <submittedName>
        <fullName evidence="2">DUF1360 domain-containing protein</fullName>
    </submittedName>
</protein>
<accession>A0ABS6HN62</accession>
<gene>
    <name evidence="2" type="ORF">KL859_14800</name>
</gene>
<proteinExistence type="predicted"/>
<keyword evidence="3" id="KW-1185">Reference proteome</keyword>
<keyword evidence="1" id="KW-1133">Transmembrane helix</keyword>